<accession>A0A1X6ZW50</accession>
<evidence type="ECO:0000256" key="1">
    <source>
        <dbReference type="ARBA" id="ARBA00023015"/>
    </source>
</evidence>
<dbReference type="SUPFAM" id="SSF46785">
    <property type="entry name" value="Winged helix' DNA-binding domain"/>
    <property type="match status" value="1"/>
</dbReference>
<organism evidence="6 7">
    <name type="scientific">Roseivivax jejudonensis</name>
    <dbReference type="NCBI Taxonomy" id="1529041"/>
    <lineage>
        <taxon>Bacteria</taxon>
        <taxon>Pseudomonadati</taxon>
        <taxon>Pseudomonadota</taxon>
        <taxon>Alphaproteobacteria</taxon>
        <taxon>Rhodobacterales</taxon>
        <taxon>Roseobacteraceae</taxon>
        <taxon>Roseivivax</taxon>
    </lineage>
</organism>
<evidence type="ECO:0000313" key="6">
    <source>
        <dbReference type="EMBL" id="SLN63454.1"/>
    </source>
</evidence>
<dbReference type="GO" id="GO:0003677">
    <property type="term" value="F:DNA binding"/>
    <property type="evidence" value="ECO:0007669"/>
    <property type="project" value="UniProtKB-KW"/>
</dbReference>
<dbReference type="InterPro" id="IPR000835">
    <property type="entry name" value="HTH_MarR-typ"/>
</dbReference>
<evidence type="ECO:0000313" key="7">
    <source>
        <dbReference type="Proteomes" id="UP000193570"/>
    </source>
</evidence>
<keyword evidence="2" id="KW-0238">DNA-binding</keyword>
<sequence>MAYGETEIGRGSRIADTAPGDGGSKERLRLWLRLLKCTRGVETELRDRFRREFDTTLPRFDVMAALARFEGGLKMSALSGVLRVSNGNVTGIVDRLAEDGHVVRVQVPGDRRASLVRLTKRGQEEFARQAAAHEAWIAELLSGFGPDEADTLSERFDAVTRADADTDDQPRETGA</sequence>
<dbReference type="Gene3D" id="1.10.10.10">
    <property type="entry name" value="Winged helix-like DNA-binding domain superfamily/Winged helix DNA-binding domain"/>
    <property type="match status" value="1"/>
</dbReference>
<dbReference type="Pfam" id="PF12802">
    <property type="entry name" value="MarR_2"/>
    <property type="match status" value="1"/>
</dbReference>
<feature type="domain" description="HTH marR-type" evidence="5">
    <location>
        <begin position="27"/>
        <end position="161"/>
    </location>
</feature>
<dbReference type="SMART" id="SM00347">
    <property type="entry name" value="HTH_MARR"/>
    <property type="match status" value="1"/>
</dbReference>
<dbReference type="PROSITE" id="PS01117">
    <property type="entry name" value="HTH_MARR_1"/>
    <property type="match status" value="1"/>
</dbReference>
<reference evidence="6 7" key="1">
    <citation type="submission" date="2017-03" db="EMBL/GenBank/DDBJ databases">
        <authorList>
            <person name="Afonso C.L."/>
            <person name="Miller P.J."/>
            <person name="Scott M.A."/>
            <person name="Spackman E."/>
            <person name="Goraichik I."/>
            <person name="Dimitrov K.M."/>
            <person name="Suarez D.L."/>
            <person name="Swayne D.E."/>
        </authorList>
    </citation>
    <scope>NUCLEOTIDE SEQUENCE [LARGE SCALE GENOMIC DNA]</scope>
    <source>
        <strain evidence="6 7">CECT 8625</strain>
    </source>
</reference>
<dbReference type="InterPro" id="IPR023187">
    <property type="entry name" value="Tscrpt_reg_MarR-type_CS"/>
</dbReference>
<dbReference type="EMBL" id="FWFK01000006">
    <property type="protein sequence ID" value="SLN63454.1"/>
    <property type="molecule type" value="Genomic_DNA"/>
</dbReference>
<dbReference type="PRINTS" id="PR00598">
    <property type="entry name" value="HTHMARR"/>
</dbReference>
<dbReference type="InterPro" id="IPR036390">
    <property type="entry name" value="WH_DNA-bd_sf"/>
</dbReference>
<dbReference type="GO" id="GO:0006950">
    <property type="term" value="P:response to stress"/>
    <property type="evidence" value="ECO:0007669"/>
    <property type="project" value="TreeGrafter"/>
</dbReference>
<dbReference type="Proteomes" id="UP000193570">
    <property type="component" value="Unassembled WGS sequence"/>
</dbReference>
<name>A0A1X6ZW50_9RHOB</name>
<keyword evidence="1" id="KW-0805">Transcription regulation</keyword>
<dbReference type="PROSITE" id="PS50995">
    <property type="entry name" value="HTH_MARR_2"/>
    <property type="match status" value="1"/>
</dbReference>
<protein>
    <submittedName>
        <fullName evidence="6">Transcriptional activatory protein BadR</fullName>
    </submittedName>
</protein>
<dbReference type="InterPro" id="IPR036388">
    <property type="entry name" value="WH-like_DNA-bd_sf"/>
</dbReference>
<gene>
    <name evidence="6" type="primary">badR_2</name>
    <name evidence="6" type="ORF">ROJ8625_03199</name>
</gene>
<dbReference type="GO" id="GO:0003700">
    <property type="term" value="F:DNA-binding transcription factor activity"/>
    <property type="evidence" value="ECO:0007669"/>
    <property type="project" value="InterPro"/>
</dbReference>
<evidence type="ECO:0000256" key="4">
    <source>
        <dbReference type="SAM" id="MobiDB-lite"/>
    </source>
</evidence>
<evidence type="ECO:0000256" key="3">
    <source>
        <dbReference type="ARBA" id="ARBA00023163"/>
    </source>
</evidence>
<keyword evidence="7" id="KW-1185">Reference proteome</keyword>
<feature type="region of interest" description="Disordered" evidence="4">
    <location>
        <begin position="1"/>
        <end position="23"/>
    </location>
</feature>
<proteinExistence type="predicted"/>
<dbReference type="AlphaFoldDB" id="A0A1X6ZW50"/>
<dbReference type="PANTHER" id="PTHR33164">
    <property type="entry name" value="TRANSCRIPTIONAL REGULATOR, MARR FAMILY"/>
    <property type="match status" value="1"/>
</dbReference>
<dbReference type="PANTHER" id="PTHR33164:SF43">
    <property type="entry name" value="HTH-TYPE TRANSCRIPTIONAL REPRESSOR YETL"/>
    <property type="match status" value="1"/>
</dbReference>
<keyword evidence="3" id="KW-0804">Transcription</keyword>
<evidence type="ECO:0000256" key="2">
    <source>
        <dbReference type="ARBA" id="ARBA00023125"/>
    </source>
</evidence>
<dbReference type="InterPro" id="IPR039422">
    <property type="entry name" value="MarR/SlyA-like"/>
</dbReference>
<evidence type="ECO:0000259" key="5">
    <source>
        <dbReference type="PROSITE" id="PS50995"/>
    </source>
</evidence>